<dbReference type="Proteomes" id="UP000472260">
    <property type="component" value="Unassembled WGS sequence"/>
</dbReference>
<dbReference type="Pfam" id="PF22938">
    <property type="entry name" value="Integrase_p58_C"/>
    <property type="match status" value="1"/>
</dbReference>
<evidence type="ECO:0000313" key="3">
    <source>
        <dbReference type="Proteomes" id="UP000472260"/>
    </source>
</evidence>
<sequence length="345" mass="38914">MLSDVKKYVGSCAICQFTKPSQRKPGGFMVPICPQYPWEYAGVDFVGPLPRTPSGNAYILVFVDYFSKWIEVCAVREATALVAASKLLSEVFARHGAPKYLISDRGSVFMSDLFKHTVSALGTEHRLTTAYHPQTNATERVNRTLKTAIRAYVGTKHTSWDRFLPHICFALRTAQHDSTGLSPSMVLYGRELDTPLDLLSQPDVFGVEDPGVTSLDALKHLLQEASDHVRSFLEASHSKKKHYYDKRHRLVSFSINDLVRVKTHPRSDSSTNFAAKLAPLYTGPYRVAQKLSDVNYRLADVTTGKDMGVFHVVNMEPFRTWDSGNVSKRVPKHRYPFMMLVWVLL</sequence>
<dbReference type="GO" id="GO:0003676">
    <property type="term" value="F:nucleic acid binding"/>
    <property type="evidence" value="ECO:0007669"/>
    <property type="project" value="InterPro"/>
</dbReference>
<dbReference type="InterPro" id="IPR036397">
    <property type="entry name" value="RNaseH_sf"/>
</dbReference>
<organism evidence="2 3">
    <name type="scientific">Sinocyclocheilus anshuiensis</name>
    <dbReference type="NCBI Taxonomy" id="1608454"/>
    <lineage>
        <taxon>Eukaryota</taxon>
        <taxon>Metazoa</taxon>
        <taxon>Chordata</taxon>
        <taxon>Craniata</taxon>
        <taxon>Vertebrata</taxon>
        <taxon>Euteleostomi</taxon>
        <taxon>Actinopterygii</taxon>
        <taxon>Neopterygii</taxon>
        <taxon>Teleostei</taxon>
        <taxon>Ostariophysi</taxon>
        <taxon>Cypriniformes</taxon>
        <taxon>Cyprinidae</taxon>
        <taxon>Cyprininae</taxon>
        <taxon>Sinocyclocheilus</taxon>
    </lineage>
</organism>
<feature type="domain" description="Integrase catalytic" evidence="1">
    <location>
        <begin position="33"/>
        <end position="191"/>
    </location>
</feature>
<dbReference type="PANTHER" id="PTHR37984">
    <property type="entry name" value="PROTEIN CBG26694"/>
    <property type="match status" value="1"/>
</dbReference>
<keyword evidence="3" id="KW-1185">Reference proteome</keyword>
<dbReference type="InterPro" id="IPR050951">
    <property type="entry name" value="Retrovirus_Pol_polyprotein"/>
</dbReference>
<dbReference type="GO" id="GO:0015074">
    <property type="term" value="P:DNA integration"/>
    <property type="evidence" value="ECO:0007669"/>
    <property type="project" value="InterPro"/>
</dbReference>
<dbReference type="Gene3D" id="3.30.420.10">
    <property type="entry name" value="Ribonuclease H-like superfamily/Ribonuclease H"/>
    <property type="match status" value="1"/>
</dbReference>
<dbReference type="AlphaFoldDB" id="A0A671L5D7"/>
<dbReference type="SUPFAM" id="SSF53098">
    <property type="entry name" value="Ribonuclease H-like"/>
    <property type="match status" value="1"/>
</dbReference>
<proteinExistence type="predicted"/>
<dbReference type="PANTHER" id="PTHR37984:SF5">
    <property type="entry name" value="PROTEIN NYNRIN-LIKE"/>
    <property type="match status" value="1"/>
</dbReference>
<dbReference type="InterPro" id="IPR001584">
    <property type="entry name" value="Integrase_cat-core"/>
</dbReference>
<dbReference type="Pfam" id="PF00665">
    <property type="entry name" value="rve"/>
    <property type="match status" value="1"/>
</dbReference>
<reference evidence="2" key="1">
    <citation type="submission" date="2025-08" db="UniProtKB">
        <authorList>
            <consortium name="Ensembl"/>
        </authorList>
    </citation>
    <scope>IDENTIFICATION</scope>
</reference>
<evidence type="ECO:0000313" key="2">
    <source>
        <dbReference type="Ensembl" id="ENSSANP00000015226.1"/>
    </source>
</evidence>
<name>A0A671L5D7_9TELE</name>
<protein>
    <recommendedName>
        <fullName evidence="1">Integrase catalytic domain-containing protein</fullName>
    </recommendedName>
</protein>
<evidence type="ECO:0000259" key="1">
    <source>
        <dbReference type="PROSITE" id="PS50994"/>
    </source>
</evidence>
<dbReference type="InterPro" id="IPR012337">
    <property type="entry name" value="RNaseH-like_sf"/>
</dbReference>
<dbReference type="InterPro" id="IPR054465">
    <property type="entry name" value="Integrase_p58-like_C"/>
</dbReference>
<reference evidence="2" key="2">
    <citation type="submission" date="2025-09" db="UniProtKB">
        <authorList>
            <consortium name="Ensembl"/>
        </authorList>
    </citation>
    <scope>IDENTIFICATION</scope>
</reference>
<dbReference type="Ensembl" id="ENSSANT00000016228.1">
    <property type="protein sequence ID" value="ENSSANP00000015226.1"/>
    <property type="gene ID" value="ENSSANG00000008043.1"/>
</dbReference>
<accession>A0A671L5D7</accession>
<dbReference type="PROSITE" id="PS50994">
    <property type="entry name" value="INTEGRASE"/>
    <property type="match status" value="1"/>
</dbReference>
<dbReference type="FunFam" id="3.30.420.10:FF:000032">
    <property type="entry name" value="Retrovirus-related Pol polyprotein from transposon 297-like Protein"/>
    <property type="match status" value="1"/>
</dbReference>